<organism evidence="1 2">
    <name type="scientific">Rhodotorula mucilaginosa</name>
    <name type="common">Yeast</name>
    <name type="synonym">Rhodotorula rubra</name>
    <dbReference type="NCBI Taxonomy" id="5537"/>
    <lineage>
        <taxon>Eukaryota</taxon>
        <taxon>Fungi</taxon>
        <taxon>Dikarya</taxon>
        <taxon>Basidiomycota</taxon>
        <taxon>Pucciniomycotina</taxon>
        <taxon>Microbotryomycetes</taxon>
        <taxon>Sporidiobolales</taxon>
        <taxon>Sporidiobolaceae</taxon>
        <taxon>Rhodotorula</taxon>
    </lineage>
</organism>
<dbReference type="Gene3D" id="6.10.140.2220">
    <property type="match status" value="1"/>
</dbReference>
<keyword evidence="2" id="KW-1185">Reference proteome</keyword>
<sequence length="266" mass="29333">MSSQEGMECCVCGTPSTMRCGACAKVGVELPFCSIEHQKLVWSAHKHVCGPDRAKPFNPPDLSLEEANILRLVGHDLAPYAEVLRDPQDMGGMRMLPGGRSAAQEIERAFKLKPGDFDRITMEKLTSLSSSIHPDDKSRAMIYLRMLLFMGTTGRERPDLYDQLGPTCFAAYLDRILTFWAPDTPSDVLGLALHRHVLFVGLVRAKSQALPGTSSITAEYLRGALERVLLPLSPYFRFEHAEHALGTLNTLLVPFMTQLAAPPLAP</sequence>
<evidence type="ECO:0008006" key="3">
    <source>
        <dbReference type="Google" id="ProtNLM"/>
    </source>
</evidence>
<proteinExistence type="predicted"/>
<dbReference type="EMBL" id="PUHQ01000069">
    <property type="protein sequence ID" value="KAG0658231.1"/>
    <property type="molecule type" value="Genomic_DNA"/>
</dbReference>
<accession>A0A9P6VXW0</accession>
<name>A0A9P6VXW0_RHOMI</name>
<evidence type="ECO:0000313" key="2">
    <source>
        <dbReference type="Proteomes" id="UP000777482"/>
    </source>
</evidence>
<evidence type="ECO:0000313" key="1">
    <source>
        <dbReference type="EMBL" id="KAG0658231.1"/>
    </source>
</evidence>
<dbReference type="SUPFAM" id="SSF144232">
    <property type="entry name" value="HIT/MYND zinc finger-like"/>
    <property type="match status" value="1"/>
</dbReference>
<reference evidence="1 2" key="1">
    <citation type="submission" date="2020-11" db="EMBL/GenBank/DDBJ databases">
        <title>Kefir isolates.</title>
        <authorList>
            <person name="Marcisauskas S."/>
            <person name="Kim Y."/>
            <person name="Blasche S."/>
        </authorList>
    </citation>
    <scope>NUCLEOTIDE SEQUENCE [LARGE SCALE GENOMIC DNA]</scope>
    <source>
        <strain evidence="1 2">KR</strain>
    </source>
</reference>
<dbReference type="OrthoDB" id="407198at2759"/>
<gene>
    <name evidence="1" type="ORF">C6P46_005890</name>
</gene>
<comment type="caution">
    <text evidence="1">The sequence shown here is derived from an EMBL/GenBank/DDBJ whole genome shotgun (WGS) entry which is preliminary data.</text>
</comment>
<dbReference type="AlphaFoldDB" id="A0A9P6VXW0"/>
<dbReference type="Proteomes" id="UP000777482">
    <property type="component" value="Unassembled WGS sequence"/>
</dbReference>
<protein>
    <recommendedName>
        <fullName evidence="3">MYND-type domain-containing protein</fullName>
    </recommendedName>
</protein>